<evidence type="ECO:0000313" key="3">
    <source>
        <dbReference type="Proteomes" id="UP000199450"/>
    </source>
</evidence>
<keyword evidence="3" id="KW-1185">Reference proteome</keyword>
<proteinExistence type="predicted"/>
<sequence>MYYCKKTLQLLAFFFSILLFSQLNKKDSLRGEFIYVLKAKLNTLTPNNKHEEFFSLQISDNYAFFASLQSLKRDSIFQAIPIKTLENGDRLLSSKGVSAPKTKFPYTIIQSGESLQFFQRVALSLLAYKESIIKDWELINETKIINTINCKKAKVTYKGRNWIAWYSTEIPFPYGPYKFSGLPGLIVKITEDKGDYDFELVKSTPNSKLKGKLVNIYENRYTNAVETTQSKFEEALKNAIYNPLGVLANSDTNIIQGQEIIRNKQKEREKNKDGENPIELDNSQKLP</sequence>
<dbReference type="EMBL" id="FOBV01000016">
    <property type="protein sequence ID" value="SEN09994.1"/>
    <property type="molecule type" value="Genomic_DNA"/>
</dbReference>
<dbReference type="AlphaFoldDB" id="A0A1H8DT15"/>
<name>A0A1H8DT15_9FLAO</name>
<feature type="compositionally biased region" description="Basic and acidic residues" evidence="1">
    <location>
        <begin position="265"/>
        <end position="275"/>
    </location>
</feature>
<accession>A0A1H8DT15</accession>
<protein>
    <submittedName>
        <fullName evidence="2">GLPGLI family protein</fullName>
    </submittedName>
</protein>
<organism evidence="2 3">
    <name type="scientific">Chryseobacterium taichungense</name>
    <dbReference type="NCBI Taxonomy" id="295069"/>
    <lineage>
        <taxon>Bacteria</taxon>
        <taxon>Pseudomonadati</taxon>
        <taxon>Bacteroidota</taxon>
        <taxon>Flavobacteriia</taxon>
        <taxon>Flavobacteriales</taxon>
        <taxon>Weeksellaceae</taxon>
        <taxon>Chryseobacterium group</taxon>
        <taxon>Chryseobacterium</taxon>
    </lineage>
</organism>
<dbReference type="RefSeq" id="WP_090002382.1">
    <property type="nucleotide sequence ID" value="NZ_FOBV01000016.1"/>
</dbReference>
<dbReference type="InterPro" id="IPR005901">
    <property type="entry name" value="GLPGLI"/>
</dbReference>
<dbReference type="NCBIfam" id="TIGR01200">
    <property type="entry name" value="GLPGLI"/>
    <property type="match status" value="1"/>
</dbReference>
<feature type="region of interest" description="Disordered" evidence="1">
    <location>
        <begin position="265"/>
        <end position="287"/>
    </location>
</feature>
<reference evidence="3" key="1">
    <citation type="submission" date="2016-10" db="EMBL/GenBank/DDBJ databases">
        <authorList>
            <person name="Varghese N."/>
            <person name="Submissions S."/>
        </authorList>
    </citation>
    <scope>NUCLEOTIDE SEQUENCE [LARGE SCALE GENOMIC DNA]</scope>
    <source>
        <strain evidence="3">DSM 17453</strain>
    </source>
</reference>
<evidence type="ECO:0000256" key="1">
    <source>
        <dbReference type="SAM" id="MobiDB-lite"/>
    </source>
</evidence>
<evidence type="ECO:0000313" key="2">
    <source>
        <dbReference type="EMBL" id="SEN09994.1"/>
    </source>
</evidence>
<gene>
    <name evidence="2" type="ORF">SAMN05421856_1162</name>
</gene>
<dbReference type="OrthoDB" id="1440774at2"/>
<dbReference type="Pfam" id="PF09697">
    <property type="entry name" value="Porph_ging"/>
    <property type="match status" value="1"/>
</dbReference>
<dbReference type="Proteomes" id="UP000199450">
    <property type="component" value="Unassembled WGS sequence"/>
</dbReference>
<dbReference type="STRING" id="295069.SAMN05421856_1162"/>